<organism evidence="6 7">
    <name type="scientific">Dictyostelium firmibasis</name>
    <dbReference type="NCBI Taxonomy" id="79012"/>
    <lineage>
        <taxon>Eukaryota</taxon>
        <taxon>Amoebozoa</taxon>
        <taxon>Evosea</taxon>
        <taxon>Eumycetozoa</taxon>
        <taxon>Dictyostelia</taxon>
        <taxon>Dictyosteliales</taxon>
        <taxon>Dictyosteliaceae</taxon>
        <taxon>Dictyostelium</taxon>
    </lineage>
</organism>
<dbReference type="InterPro" id="IPR016166">
    <property type="entry name" value="FAD-bd_PCMH"/>
</dbReference>
<dbReference type="GO" id="GO:0071949">
    <property type="term" value="F:FAD binding"/>
    <property type="evidence" value="ECO:0007669"/>
    <property type="project" value="InterPro"/>
</dbReference>
<comment type="similarity">
    <text evidence="1">Belongs to the oxygen-dependent FAD-linked oxidoreductase family.</text>
</comment>
<keyword evidence="2" id="KW-0285">Flavoprotein</keyword>
<dbReference type="Gene3D" id="3.40.462.20">
    <property type="match status" value="1"/>
</dbReference>
<dbReference type="InterPro" id="IPR016169">
    <property type="entry name" value="FAD-bd_PCMH_sub2"/>
</dbReference>
<dbReference type="PROSITE" id="PS51387">
    <property type="entry name" value="FAD_PCMH"/>
    <property type="match status" value="1"/>
</dbReference>
<sequence>MEKFIKEINGVVYEKNSIEYENSLLERWNIDVLSIKKPEVIVLPKDENDIINSIKYCKENNIEIGIKSGGHGFHSNCKGLLLDLKLLKGIKYNENEETVTIESGCTLGEMDKLNQKNGYVIPSGIVSDTGVCGLTLGGGLGYLTRSYGLTCDSLLQVKLITCNGDIKIVNKDTDSQLLWALKGAGSNFGVVTEMKFKLNKLNKIYFSNHSIETNENNGIEKIEKLIEFIKNNQKIKEFSVTIAINSTELLLFSVYNGDSGKSFLNDMNKIIFNEDHIDFQPIDYTTLQSCLDNALPRGKRYYKRGIFIKDELEVYHVKNIIQSFKNHPDEKNLSFTINQLGGEFSKNDNSSFSFRESLYHIAVVTKLSNENENENQQKENNHHNDKLKNQVYDWTTKTLELFSSSRIGYYSNINDSNLSTNNYYGENSKKLKDLKLKYDPNNFFNNNPNIN</sequence>
<dbReference type="Pfam" id="PF01565">
    <property type="entry name" value="FAD_binding_4"/>
    <property type="match status" value="1"/>
</dbReference>
<dbReference type="PROSITE" id="PS00862">
    <property type="entry name" value="OX2_COVAL_FAD"/>
    <property type="match status" value="1"/>
</dbReference>
<feature type="domain" description="FAD-binding PCMH-type" evidence="5">
    <location>
        <begin position="33"/>
        <end position="201"/>
    </location>
</feature>
<proteinExistence type="inferred from homology"/>
<dbReference type="PANTHER" id="PTHR42973:SF14">
    <property type="entry name" value="FAD-BINDING PCMH-TYPE DOMAIN-CONTAINING PROTEIN-RELATED"/>
    <property type="match status" value="1"/>
</dbReference>
<accession>A0AAN7TQJ3</accession>
<evidence type="ECO:0000256" key="4">
    <source>
        <dbReference type="ARBA" id="ARBA00023002"/>
    </source>
</evidence>
<evidence type="ECO:0000259" key="5">
    <source>
        <dbReference type="PROSITE" id="PS51387"/>
    </source>
</evidence>
<keyword evidence="4" id="KW-0560">Oxidoreductase</keyword>
<dbReference type="PANTHER" id="PTHR42973">
    <property type="entry name" value="BINDING OXIDOREDUCTASE, PUTATIVE (AFU_ORTHOLOGUE AFUA_1G17690)-RELATED"/>
    <property type="match status" value="1"/>
</dbReference>
<keyword evidence="7" id="KW-1185">Reference proteome</keyword>
<dbReference type="EMBL" id="JAVFKY010000004">
    <property type="protein sequence ID" value="KAK5577424.1"/>
    <property type="molecule type" value="Genomic_DNA"/>
</dbReference>
<evidence type="ECO:0000256" key="1">
    <source>
        <dbReference type="ARBA" id="ARBA00005466"/>
    </source>
</evidence>
<evidence type="ECO:0000313" key="6">
    <source>
        <dbReference type="EMBL" id="KAK5577424.1"/>
    </source>
</evidence>
<dbReference type="GO" id="GO:0016491">
    <property type="term" value="F:oxidoreductase activity"/>
    <property type="evidence" value="ECO:0007669"/>
    <property type="project" value="UniProtKB-KW"/>
</dbReference>
<dbReference type="InterPro" id="IPR006093">
    <property type="entry name" value="Oxy_OxRdtase_FAD_BS"/>
</dbReference>
<dbReference type="Proteomes" id="UP001344447">
    <property type="component" value="Unassembled WGS sequence"/>
</dbReference>
<comment type="caution">
    <text evidence="6">The sequence shown here is derived from an EMBL/GenBank/DDBJ whole genome shotgun (WGS) entry which is preliminary data.</text>
</comment>
<dbReference type="InterPro" id="IPR012951">
    <property type="entry name" value="BBE"/>
</dbReference>
<evidence type="ECO:0000256" key="2">
    <source>
        <dbReference type="ARBA" id="ARBA00022630"/>
    </source>
</evidence>
<dbReference type="InterPro" id="IPR006094">
    <property type="entry name" value="Oxid_FAD_bind_N"/>
</dbReference>
<reference evidence="6 7" key="1">
    <citation type="submission" date="2023-11" db="EMBL/GenBank/DDBJ databases">
        <title>Dfirmibasis_genome.</title>
        <authorList>
            <person name="Edelbroek B."/>
            <person name="Kjellin J."/>
            <person name="Jerlstrom-Hultqvist J."/>
            <person name="Soderbom F."/>
        </authorList>
    </citation>
    <scope>NUCLEOTIDE SEQUENCE [LARGE SCALE GENOMIC DNA]</scope>
    <source>
        <strain evidence="6 7">TNS-C-14</strain>
    </source>
</reference>
<evidence type="ECO:0000313" key="7">
    <source>
        <dbReference type="Proteomes" id="UP001344447"/>
    </source>
</evidence>
<dbReference type="InterPro" id="IPR050416">
    <property type="entry name" value="FAD-linked_Oxidoreductase"/>
</dbReference>
<dbReference type="AlphaFoldDB" id="A0AAN7TQJ3"/>
<dbReference type="SUPFAM" id="SSF56176">
    <property type="entry name" value="FAD-binding/transporter-associated domain-like"/>
    <property type="match status" value="1"/>
</dbReference>
<keyword evidence="3" id="KW-0274">FAD</keyword>
<dbReference type="InterPro" id="IPR036318">
    <property type="entry name" value="FAD-bd_PCMH-like_sf"/>
</dbReference>
<protein>
    <recommendedName>
        <fullName evidence="5">FAD-binding PCMH-type domain-containing protein</fullName>
    </recommendedName>
</protein>
<evidence type="ECO:0000256" key="3">
    <source>
        <dbReference type="ARBA" id="ARBA00022827"/>
    </source>
</evidence>
<dbReference type="Pfam" id="PF08031">
    <property type="entry name" value="BBE"/>
    <property type="match status" value="1"/>
</dbReference>
<dbReference type="Gene3D" id="3.30.465.10">
    <property type="match status" value="1"/>
</dbReference>
<name>A0AAN7TQJ3_9MYCE</name>
<gene>
    <name evidence="6" type="ORF">RB653_002365</name>
</gene>